<accession>A0A0R3S2A9</accession>
<dbReference type="AlphaFoldDB" id="A0A0R3S2A9"/>
<protein>
    <submittedName>
        <fullName evidence="2">60S ribosomal protein L28</fullName>
    </submittedName>
</protein>
<dbReference type="WBParaSite" id="EEL_0000883801-mRNA-1">
    <property type="protein sequence ID" value="EEL_0000883801-mRNA-1"/>
    <property type="gene ID" value="EEL_0000883801"/>
</dbReference>
<keyword evidence="1" id="KW-1185">Reference proteome</keyword>
<name>A0A0R3S2A9_9BILA</name>
<evidence type="ECO:0000313" key="2">
    <source>
        <dbReference type="WBParaSite" id="EEL_0000883801-mRNA-1"/>
    </source>
</evidence>
<reference evidence="2" key="1">
    <citation type="submission" date="2017-02" db="UniProtKB">
        <authorList>
            <consortium name="WormBaseParasite"/>
        </authorList>
    </citation>
    <scope>IDENTIFICATION</scope>
</reference>
<proteinExistence type="predicted"/>
<dbReference type="Proteomes" id="UP000050640">
    <property type="component" value="Unplaced"/>
</dbReference>
<evidence type="ECO:0000313" key="1">
    <source>
        <dbReference type="Proteomes" id="UP000050640"/>
    </source>
</evidence>
<organism evidence="1 2">
    <name type="scientific">Elaeophora elaphi</name>
    <dbReference type="NCBI Taxonomy" id="1147741"/>
    <lineage>
        <taxon>Eukaryota</taxon>
        <taxon>Metazoa</taxon>
        <taxon>Ecdysozoa</taxon>
        <taxon>Nematoda</taxon>
        <taxon>Chromadorea</taxon>
        <taxon>Rhabditida</taxon>
        <taxon>Spirurina</taxon>
        <taxon>Spiruromorpha</taxon>
        <taxon>Filarioidea</taxon>
        <taxon>Onchocercidae</taxon>
        <taxon>Elaeophora</taxon>
    </lineage>
</organism>
<sequence>MARSCTRQDSKTTNQWGVGRHHQANLTINLCAKSIKNLTNNNGQSRQTIQPHKALKCKYMACNEDSGGSIKVIAKSGTKQLEMKKATSTETKEKTIVF</sequence>